<dbReference type="STRING" id="502025.Hoch_0283"/>
<keyword evidence="2" id="KW-0949">S-adenosyl-L-methionine</keyword>
<feature type="domain" description="Arsenosugar biosynthesis radical SAM protein ArsS-like C-terminal" evidence="7">
    <location>
        <begin position="325"/>
        <end position="361"/>
    </location>
</feature>
<feature type="domain" description="Radical SAM core" evidence="6">
    <location>
        <begin position="37"/>
        <end position="174"/>
    </location>
</feature>
<dbReference type="CDD" id="cd01335">
    <property type="entry name" value="Radical_SAM"/>
    <property type="match status" value="1"/>
</dbReference>
<dbReference type="EMBL" id="CP001804">
    <property type="protein sequence ID" value="ACY12924.1"/>
    <property type="molecule type" value="Genomic_DNA"/>
</dbReference>
<dbReference type="Proteomes" id="UP000001880">
    <property type="component" value="Chromosome"/>
</dbReference>
<dbReference type="KEGG" id="hoh:Hoch_0283"/>
<evidence type="ECO:0000259" key="7">
    <source>
        <dbReference type="Pfam" id="PF12345"/>
    </source>
</evidence>
<dbReference type="InterPro" id="IPR013785">
    <property type="entry name" value="Aldolase_TIM"/>
</dbReference>
<dbReference type="GO" id="GO:0003824">
    <property type="term" value="F:catalytic activity"/>
    <property type="evidence" value="ECO:0007669"/>
    <property type="project" value="InterPro"/>
</dbReference>
<dbReference type="Gene3D" id="3.20.20.70">
    <property type="entry name" value="Aldolase class I"/>
    <property type="match status" value="1"/>
</dbReference>
<dbReference type="OrthoDB" id="9810775at2"/>
<evidence type="ECO:0000256" key="2">
    <source>
        <dbReference type="ARBA" id="ARBA00022691"/>
    </source>
</evidence>
<evidence type="ECO:0000256" key="4">
    <source>
        <dbReference type="ARBA" id="ARBA00023004"/>
    </source>
</evidence>
<gene>
    <name evidence="8" type="ordered locus">Hoch_0283</name>
</gene>
<accession>D0LHR2</accession>
<dbReference type="InterPro" id="IPR026351">
    <property type="entry name" value="rSAM_ArsS-like"/>
</dbReference>
<dbReference type="SFLD" id="SFLDS00029">
    <property type="entry name" value="Radical_SAM"/>
    <property type="match status" value="1"/>
</dbReference>
<proteinExistence type="predicted"/>
<dbReference type="HOGENOM" id="CLU_050695_0_0_7"/>
<dbReference type="SFLD" id="SFLDG01067">
    <property type="entry name" value="SPASM/twitch_domain_containing"/>
    <property type="match status" value="1"/>
</dbReference>
<sequence>MPTRAIRVLPAPARFDDALRKHGAPPLAAAAIDTLQINLGKRCNQACLHCHVEAGPNRSESMSAATAERLVALLERSPAVRTVDITGGAPELNPHFRDLVRAARARERAVIDRCNLTILFEPGQDDLDRFLAEHRVHVIASLPCYGPENVEQQRGGGVFAKSIAALRRLNQLGYGAEGSELRLDLVYNPLGPSLPGDQAALERSYKERLAADHGLRFHSLYTITNMPIRRFAHALERDGQLEAYMRLLVENFNPGAVAGLMCRSQINIGYDGALYDCDFNQMLELASSAPSRARASHRVVDRAAEHGRENDGRDEIVRLDTFRPPTIWDIDSFAELHERRIATGEHCFGCTAGAGSSCGGALLA</sequence>
<feature type="domain" description="Arsenosugar biosynthesis radical SAM protein ArsS-like C-terminal" evidence="7">
    <location>
        <begin position="194"/>
        <end position="292"/>
    </location>
</feature>
<dbReference type="GO" id="GO:0051536">
    <property type="term" value="F:iron-sulfur cluster binding"/>
    <property type="evidence" value="ECO:0007669"/>
    <property type="project" value="UniProtKB-KW"/>
</dbReference>
<name>D0LHR2_HALO1</name>
<organism evidence="8 9">
    <name type="scientific">Haliangium ochraceum (strain DSM 14365 / JCM 11303 / SMP-2)</name>
    <dbReference type="NCBI Taxonomy" id="502025"/>
    <lineage>
        <taxon>Bacteria</taxon>
        <taxon>Pseudomonadati</taxon>
        <taxon>Myxococcota</taxon>
        <taxon>Polyangia</taxon>
        <taxon>Haliangiales</taxon>
        <taxon>Kofleriaceae</taxon>
        <taxon>Haliangium</taxon>
    </lineage>
</organism>
<evidence type="ECO:0000313" key="9">
    <source>
        <dbReference type="Proteomes" id="UP000001880"/>
    </source>
</evidence>
<dbReference type="PANTHER" id="PTHR43728">
    <property type="entry name" value="SLR0304 PROTEIN"/>
    <property type="match status" value="1"/>
</dbReference>
<dbReference type="Pfam" id="PF12345">
    <property type="entry name" value="DUF3641"/>
    <property type="match status" value="2"/>
</dbReference>
<evidence type="ECO:0000256" key="5">
    <source>
        <dbReference type="ARBA" id="ARBA00023014"/>
    </source>
</evidence>
<evidence type="ECO:0000256" key="1">
    <source>
        <dbReference type="ARBA" id="ARBA00001966"/>
    </source>
</evidence>
<dbReference type="eggNOG" id="COG0535">
    <property type="taxonomic scope" value="Bacteria"/>
</dbReference>
<dbReference type="InterPro" id="IPR024521">
    <property type="entry name" value="ArsS-like_C"/>
</dbReference>
<keyword evidence="4" id="KW-0408">Iron</keyword>
<evidence type="ECO:0000256" key="3">
    <source>
        <dbReference type="ARBA" id="ARBA00022723"/>
    </source>
</evidence>
<dbReference type="Pfam" id="PF04055">
    <property type="entry name" value="Radical_SAM"/>
    <property type="match status" value="1"/>
</dbReference>
<dbReference type="SUPFAM" id="SSF102114">
    <property type="entry name" value="Radical SAM enzymes"/>
    <property type="match status" value="1"/>
</dbReference>
<evidence type="ECO:0000259" key="6">
    <source>
        <dbReference type="Pfam" id="PF04055"/>
    </source>
</evidence>
<dbReference type="GO" id="GO:0046872">
    <property type="term" value="F:metal ion binding"/>
    <property type="evidence" value="ECO:0007669"/>
    <property type="project" value="UniProtKB-KW"/>
</dbReference>
<keyword evidence="3" id="KW-0479">Metal-binding</keyword>
<dbReference type="RefSeq" id="WP_012825551.1">
    <property type="nucleotide sequence ID" value="NC_013440.1"/>
</dbReference>
<dbReference type="AlphaFoldDB" id="D0LHR2"/>
<dbReference type="InterPro" id="IPR007197">
    <property type="entry name" value="rSAM"/>
</dbReference>
<protein>
    <submittedName>
        <fullName evidence="8">Radical SAM domain protein</fullName>
    </submittedName>
</protein>
<dbReference type="NCBIfam" id="TIGR04167">
    <property type="entry name" value="rSAM_SeCys"/>
    <property type="match status" value="1"/>
</dbReference>
<evidence type="ECO:0000313" key="8">
    <source>
        <dbReference type="EMBL" id="ACY12924.1"/>
    </source>
</evidence>
<keyword evidence="5" id="KW-0411">Iron-sulfur</keyword>
<reference evidence="8 9" key="1">
    <citation type="journal article" date="2010" name="Stand. Genomic Sci.">
        <title>Complete genome sequence of Haliangium ochraceum type strain (SMP-2).</title>
        <authorList>
            <consortium name="US DOE Joint Genome Institute (JGI-PGF)"/>
            <person name="Ivanova N."/>
            <person name="Daum C."/>
            <person name="Lang E."/>
            <person name="Abt B."/>
            <person name="Kopitz M."/>
            <person name="Saunders E."/>
            <person name="Lapidus A."/>
            <person name="Lucas S."/>
            <person name="Glavina Del Rio T."/>
            <person name="Nolan M."/>
            <person name="Tice H."/>
            <person name="Copeland A."/>
            <person name="Cheng J.F."/>
            <person name="Chen F."/>
            <person name="Bruce D."/>
            <person name="Goodwin L."/>
            <person name="Pitluck S."/>
            <person name="Mavromatis K."/>
            <person name="Pati A."/>
            <person name="Mikhailova N."/>
            <person name="Chen A."/>
            <person name="Palaniappan K."/>
            <person name="Land M."/>
            <person name="Hauser L."/>
            <person name="Chang Y.J."/>
            <person name="Jeffries C.D."/>
            <person name="Detter J.C."/>
            <person name="Brettin T."/>
            <person name="Rohde M."/>
            <person name="Goker M."/>
            <person name="Bristow J."/>
            <person name="Markowitz V."/>
            <person name="Eisen J.A."/>
            <person name="Hugenholtz P."/>
            <person name="Kyrpides N.C."/>
            <person name="Klenk H.P."/>
        </authorList>
    </citation>
    <scope>NUCLEOTIDE SEQUENCE [LARGE SCALE GENOMIC DNA]</scope>
    <source>
        <strain evidence="9">DSM 14365 / CIP 107738 / JCM 11303 / AJ 13395 / SMP-2</strain>
    </source>
</reference>
<dbReference type="PANTHER" id="PTHR43728:SF1">
    <property type="entry name" value="FE-S OXIDOREDUCTASE"/>
    <property type="match status" value="1"/>
</dbReference>
<dbReference type="InterPro" id="IPR058240">
    <property type="entry name" value="rSAM_sf"/>
</dbReference>
<comment type="cofactor">
    <cofactor evidence="1">
        <name>[4Fe-4S] cluster</name>
        <dbReference type="ChEBI" id="CHEBI:49883"/>
    </cofactor>
</comment>
<keyword evidence="9" id="KW-1185">Reference proteome</keyword>